<keyword evidence="3" id="KW-0375">Hydrogen ion transport</keyword>
<dbReference type="Pfam" id="PF00006">
    <property type="entry name" value="ATP-synt_ab"/>
    <property type="match status" value="1"/>
</dbReference>
<reference evidence="8" key="1">
    <citation type="submission" date="2020-06" db="EMBL/GenBank/DDBJ databases">
        <authorList>
            <person name="Li T."/>
            <person name="Hu X."/>
            <person name="Zhang T."/>
            <person name="Song X."/>
            <person name="Zhang H."/>
            <person name="Dai N."/>
            <person name="Sheng W."/>
            <person name="Hou X."/>
            <person name="Wei L."/>
        </authorList>
    </citation>
    <scope>NUCLEOTIDE SEQUENCE</scope>
    <source>
        <strain evidence="8">K16</strain>
        <tissue evidence="8">Leaf</tissue>
    </source>
</reference>
<evidence type="ECO:0000313" key="8">
    <source>
        <dbReference type="EMBL" id="KAK4405371.1"/>
    </source>
</evidence>
<keyword evidence="5" id="KW-0472">Membrane</keyword>
<evidence type="ECO:0000313" key="9">
    <source>
        <dbReference type="Proteomes" id="UP001289374"/>
    </source>
</evidence>
<dbReference type="PANTHER" id="PTHR43389:SF27">
    <property type="entry name" value="V-TYPE PROTON ATPASE SUBUNIT B1-RELATED"/>
    <property type="match status" value="1"/>
</dbReference>
<dbReference type="Proteomes" id="UP001289374">
    <property type="component" value="Unassembled WGS sequence"/>
</dbReference>
<evidence type="ECO:0000256" key="4">
    <source>
        <dbReference type="ARBA" id="ARBA00023065"/>
    </source>
</evidence>
<keyword evidence="9" id="KW-1185">Reference proteome</keyword>
<dbReference type="GO" id="GO:0046961">
    <property type="term" value="F:proton-transporting ATPase activity, rotational mechanism"/>
    <property type="evidence" value="ECO:0007669"/>
    <property type="project" value="TreeGrafter"/>
</dbReference>
<dbReference type="InterPro" id="IPR027417">
    <property type="entry name" value="P-loop_NTPase"/>
</dbReference>
<dbReference type="CDD" id="cd18118">
    <property type="entry name" value="ATP-synt_V_A-type_beta_N"/>
    <property type="match status" value="1"/>
</dbReference>
<dbReference type="GO" id="GO:0046034">
    <property type="term" value="P:ATP metabolic process"/>
    <property type="evidence" value="ECO:0007669"/>
    <property type="project" value="InterPro"/>
</dbReference>
<dbReference type="CDD" id="cd01135">
    <property type="entry name" value="V_A-ATPase_B"/>
    <property type="match status" value="1"/>
</dbReference>
<dbReference type="HAMAP" id="MF_00310">
    <property type="entry name" value="ATP_synth_B_arch"/>
    <property type="match status" value="1"/>
</dbReference>
<dbReference type="Gene3D" id="3.40.50.12240">
    <property type="match status" value="2"/>
</dbReference>
<dbReference type="PANTHER" id="PTHR43389">
    <property type="entry name" value="V-TYPE PROTON ATPASE SUBUNIT B"/>
    <property type="match status" value="1"/>
</dbReference>
<dbReference type="AlphaFoldDB" id="A0AAE1X587"/>
<evidence type="ECO:0000256" key="2">
    <source>
        <dbReference type="ARBA" id="ARBA00022448"/>
    </source>
</evidence>
<keyword evidence="2" id="KW-0813">Transport</keyword>
<protein>
    <submittedName>
        <fullName evidence="8">V-type proton ATPase subunit B 1</fullName>
    </submittedName>
</protein>
<accession>A0AAE1X587</accession>
<feature type="transmembrane region" description="Helical" evidence="5">
    <location>
        <begin position="488"/>
        <end position="508"/>
    </location>
</feature>
<dbReference type="SUPFAM" id="SSF52540">
    <property type="entry name" value="P-loop containing nucleoside triphosphate hydrolases"/>
    <property type="match status" value="1"/>
</dbReference>
<comment type="similarity">
    <text evidence="1">Belongs to the ATPase alpha/beta chains family.</text>
</comment>
<comment type="caution">
    <text evidence="8">The sequence shown here is derived from an EMBL/GenBank/DDBJ whole genome shotgun (WGS) entry which is preliminary data.</text>
</comment>
<dbReference type="GO" id="GO:0007035">
    <property type="term" value="P:vacuolar acidification"/>
    <property type="evidence" value="ECO:0007669"/>
    <property type="project" value="TreeGrafter"/>
</dbReference>
<dbReference type="InterPro" id="IPR022879">
    <property type="entry name" value="V-ATPase_su_B/beta"/>
</dbReference>
<evidence type="ECO:0000259" key="6">
    <source>
        <dbReference type="Pfam" id="PF00006"/>
    </source>
</evidence>
<evidence type="ECO:0000256" key="3">
    <source>
        <dbReference type="ARBA" id="ARBA00022781"/>
    </source>
</evidence>
<organism evidence="8 9">
    <name type="scientific">Sesamum angolense</name>
    <dbReference type="NCBI Taxonomy" id="2727404"/>
    <lineage>
        <taxon>Eukaryota</taxon>
        <taxon>Viridiplantae</taxon>
        <taxon>Streptophyta</taxon>
        <taxon>Embryophyta</taxon>
        <taxon>Tracheophyta</taxon>
        <taxon>Spermatophyta</taxon>
        <taxon>Magnoliopsida</taxon>
        <taxon>eudicotyledons</taxon>
        <taxon>Gunneridae</taxon>
        <taxon>Pentapetalae</taxon>
        <taxon>asterids</taxon>
        <taxon>lamiids</taxon>
        <taxon>Lamiales</taxon>
        <taxon>Pedaliaceae</taxon>
        <taxon>Sesamum</taxon>
    </lineage>
</organism>
<keyword evidence="5" id="KW-1133">Transmembrane helix</keyword>
<proteinExistence type="inferred from homology"/>
<dbReference type="Pfam" id="PF02874">
    <property type="entry name" value="ATP-synt_ab_N"/>
    <property type="match status" value="1"/>
</dbReference>
<keyword evidence="5" id="KW-0812">Transmembrane</keyword>
<dbReference type="GO" id="GO:0005524">
    <property type="term" value="F:ATP binding"/>
    <property type="evidence" value="ECO:0007669"/>
    <property type="project" value="InterPro"/>
</dbReference>
<feature type="domain" description="ATPase F1/V1/A1 complex alpha/beta subunit N-terminal" evidence="7">
    <location>
        <begin position="49"/>
        <end position="115"/>
    </location>
</feature>
<keyword evidence="4" id="KW-0406">Ion transport</keyword>
<gene>
    <name evidence="8" type="ORF">Sango_0543600</name>
</gene>
<evidence type="ECO:0000259" key="7">
    <source>
        <dbReference type="Pfam" id="PF02874"/>
    </source>
</evidence>
<dbReference type="EMBL" id="JACGWL010000003">
    <property type="protein sequence ID" value="KAK4405371.1"/>
    <property type="molecule type" value="Genomic_DNA"/>
</dbReference>
<dbReference type="NCBIfam" id="NF003235">
    <property type="entry name" value="PRK04196.1"/>
    <property type="match status" value="1"/>
</dbReference>
<sequence length="536" mass="60001">MGWRLLEGESEIATRRVIFDYGRFNMGVAQNNVDMEEGTLEIGIEYRTVSGVAGPLVILDKVKGPKYNEIVNIRLGDGTTRRGQVLEVDGEKAVVQVFEGTSGIDNKYTTVQFTGEVLKTPVSLDMLGRIFNGSGKPIDNGPPILPEAYLDISGSSINPSERTYPEEMIQTGISTIDVMNSIARGQKIPLFSAAGLPHNEIAAQICRQAGLVKRLEKADDLLQDHEEDNFAIVFAAMGVNMETAQFFKRDFEENGSMERVTLFLNLANDPTIERIITPRIALTTAEYLAYECGKHVLVILTDMSSYADALREVSAAREEVPGRRGYPGYMYTDLATIYERAGRIEGRKGSITQIPILTMPNDDITHPTPDLTGYITEGQIYIDRQLHNRQLYANYAIGKDVQAMKAVVGEEALSSEDLLYLEFLDKFERKFVSQGAYDTRNIFQSLDLAWALLESFPENFFTVFQERHLTNFTAGMHLTDIDSSSLQWSLLFDCLGMHIFILLFCWVVRLLSLVQNKIEIFDEPRGSRGCTAVQNS</sequence>
<reference evidence="8" key="2">
    <citation type="journal article" date="2024" name="Plant">
        <title>Genomic evolution and insights into agronomic trait innovations of Sesamum species.</title>
        <authorList>
            <person name="Miao H."/>
            <person name="Wang L."/>
            <person name="Qu L."/>
            <person name="Liu H."/>
            <person name="Sun Y."/>
            <person name="Le M."/>
            <person name="Wang Q."/>
            <person name="Wei S."/>
            <person name="Zheng Y."/>
            <person name="Lin W."/>
            <person name="Duan Y."/>
            <person name="Cao H."/>
            <person name="Xiong S."/>
            <person name="Wang X."/>
            <person name="Wei L."/>
            <person name="Li C."/>
            <person name="Ma Q."/>
            <person name="Ju M."/>
            <person name="Zhao R."/>
            <person name="Li G."/>
            <person name="Mu C."/>
            <person name="Tian Q."/>
            <person name="Mei H."/>
            <person name="Zhang T."/>
            <person name="Gao T."/>
            <person name="Zhang H."/>
        </authorList>
    </citation>
    <scope>NUCLEOTIDE SEQUENCE</scope>
    <source>
        <strain evidence="8">K16</strain>
    </source>
</reference>
<evidence type="ECO:0000256" key="5">
    <source>
        <dbReference type="SAM" id="Phobius"/>
    </source>
</evidence>
<evidence type="ECO:0000256" key="1">
    <source>
        <dbReference type="ARBA" id="ARBA00008936"/>
    </source>
</evidence>
<name>A0AAE1X587_9LAMI</name>
<dbReference type="InterPro" id="IPR000194">
    <property type="entry name" value="ATPase_F1/V1/A1_a/bsu_nucl-bd"/>
</dbReference>
<feature type="domain" description="ATPase F1/V1/A1 complex alpha/beta subunit nucleotide-binding" evidence="6">
    <location>
        <begin position="172"/>
        <end position="392"/>
    </location>
</feature>
<dbReference type="InterPro" id="IPR004100">
    <property type="entry name" value="ATPase_F1/V1/A1_a/bsu_N"/>
</dbReference>